<protein>
    <submittedName>
        <fullName evidence="2">Fimb protein</fullName>
    </submittedName>
</protein>
<dbReference type="EMBL" id="CP094242">
    <property type="protein sequence ID" value="UNV86848.1"/>
    <property type="molecule type" value="Genomic_DNA"/>
</dbReference>
<reference evidence="3 5" key="2">
    <citation type="submission" date="2022-03" db="EMBL/GenBank/DDBJ databases">
        <title>Genome sequencing of Morococcus cerebrosus.</title>
        <authorList>
            <person name="Baek M.-G."/>
            <person name="Yi H."/>
        </authorList>
    </citation>
    <scope>NUCLEOTIDE SEQUENCE [LARGE SCALE GENOMIC DNA]</scope>
    <source>
        <strain evidence="3 5">CIP 81.93</strain>
    </source>
</reference>
<keyword evidence="1" id="KW-0812">Transmembrane</keyword>
<sequence length="270" mass="29980">MENTQTPSRWRFALKNAGWHLVVSLILAGLAALLVFAVWYPYPYSELTGGLNLYTLVVSVDIVCGPLLTLILASPKKKLRERITDFSLVGIIQLAALVYGLHSVSLARPVVAAFEKDRINIVTAAEIDEADLAKAPEEMHQLPWFGIERVALRDPATVEEANESLSLSLKGIEPSMRPNWWQPDSPAERAKIRSAMKPLAELAIARNMSEADILKATSVKQADKPLFFLPLTSGKIKNWIVVMDENADFLGYAPIDGFIDKKPEFKEKVI</sequence>
<dbReference type="PATRIC" id="fig|1056807.3.peg.1921"/>
<keyword evidence="5" id="KW-1185">Reference proteome</keyword>
<keyword evidence="1" id="KW-0472">Membrane</keyword>
<organism evidence="2 4">
    <name type="scientific">Morococcus cerebrosus</name>
    <dbReference type="NCBI Taxonomy" id="1056807"/>
    <lineage>
        <taxon>Bacteria</taxon>
        <taxon>Pseudomonadati</taxon>
        <taxon>Pseudomonadota</taxon>
        <taxon>Betaproteobacteria</taxon>
        <taxon>Neisseriales</taxon>
        <taxon>Neisseriaceae</taxon>
        <taxon>Morococcus</taxon>
    </lineage>
</organism>
<proteinExistence type="predicted"/>
<gene>
    <name evidence="2" type="ORF">MCC93_20010</name>
    <name evidence="3" type="ORF">MON37_09305</name>
</gene>
<dbReference type="Proteomes" id="UP000031390">
    <property type="component" value="Unassembled WGS sequence"/>
</dbReference>
<keyword evidence="1" id="KW-1133">Transmembrane helix</keyword>
<dbReference type="Proteomes" id="UP000829504">
    <property type="component" value="Chromosome"/>
</dbReference>
<evidence type="ECO:0000313" key="2">
    <source>
        <dbReference type="EMBL" id="KIC06587.1"/>
    </source>
</evidence>
<name>A0A0C1GXM2_9NEIS</name>
<feature type="transmembrane region" description="Helical" evidence="1">
    <location>
        <begin position="54"/>
        <end position="74"/>
    </location>
</feature>
<evidence type="ECO:0000313" key="3">
    <source>
        <dbReference type="EMBL" id="UNV86848.1"/>
    </source>
</evidence>
<dbReference type="RefSeq" id="WP_039409021.1">
    <property type="nucleotide sequence ID" value="NZ_CP094242.1"/>
</dbReference>
<dbReference type="AlphaFoldDB" id="A0A0C1GXM2"/>
<feature type="transmembrane region" description="Helical" evidence="1">
    <location>
        <begin position="21"/>
        <end position="42"/>
    </location>
</feature>
<evidence type="ECO:0000313" key="4">
    <source>
        <dbReference type="Proteomes" id="UP000031390"/>
    </source>
</evidence>
<evidence type="ECO:0000313" key="5">
    <source>
        <dbReference type="Proteomes" id="UP000829504"/>
    </source>
</evidence>
<accession>A0A0C1GXM2</accession>
<evidence type="ECO:0000256" key="1">
    <source>
        <dbReference type="SAM" id="Phobius"/>
    </source>
</evidence>
<feature type="transmembrane region" description="Helical" evidence="1">
    <location>
        <begin position="86"/>
        <end position="107"/>
    </location>
</feature>
<dbReference type="EMBL" id="JUFZ01000096">
    <property type="protein sequence ID" value="KIC06587.1"/>
    <property type="molecule type" value="Genomic_DNA"/>
</dbReference>
<reference evidence="2 4" key="1">
    <citation type="submission" date="2014-12" db="EMBL/GenBank/DDBJ databases">
        <title>Genome sequence of Morococcus cerebrosus.</title>
        <authorList>
            <person name="Shin S.-K."/>
            <person name="Yi H."/>
        </authorList>
    </citation>
    <scope>NUCLEOTIDE SEQUENCE [LARGE SCALE GENOMIC DNA]</scope>
    <source>
        <strain evidence="2 4">CIP 81.93</strain>
    </source>
</reference>